<dbReference type="EMBL" id="RPFW01000012">
    <property type="protein sequence ID" value="TVY99698.1"/>
    <property type="molecule type" value="Genomic_DNA"/>
</dbReference>
<dbReference type="Proteomes" id="UP000460272">
    <property type="component" value="Unassembled WGS sequence"/>
</dbReference>
<keyword evidence="3" id="KW-1185">Reference proteome</keyword>
<dbReference type="OrthoDB" id="111829at2"/>
<protein>
    <submittedName>
        <fullName evidence="2">Uncharacterized protein</fullName>
    </submittedName>
</protein>
<accession>A0A6P2BMI3</accession>
<evidence type="ECO:0000313" key="2">
    <source>
        <dbReference type="EMBL" id="TVY99698.1"/>
    </source>
</evidence>
<comment type="caution">
    <text evidence="2">The sequence shown here is derived from an EMBL/GenBank/DDBJ whole genome shotgun (WGS) entry which is preliminary data.</text>
</comment>
<feature type="compositionally biased region" description="Polar residues" evidence="1">
    <location>
        <begin position="449"/>
        <end position="464"/>
    </location>
</feature>
<gene>
    <name evidence="2" type="ORF">EAS64_41340</name>
</gene>
<feature type="region of interest" description="Disordered" evidence="1">
    <location>
        <begin position="448"/>
        <end position="479"/>
    </location>
</feature>
<organism evidence="2 3">
    <name type="scientific">Trebonia kvetii</name>
    <dbReference type="NCBI Taxonomy" id="2480626"/>
    <lineage>
        <taxon>Bacteria</taxon>
        <taxon>Bacillati</taxon>
        <taxon>Actinomycetota</taxon>
        <taxon>Actinomycetes</taxon>
        <taxon>Streptosporangiales</taxon>
        <taxon>Treboniaceae</taxon>
        <taxon>Trebonia</taxon>
    </lineage>
</organism>
<proteinExistence type="predicted"/>
<evidence type="ECO:0000256" key="1">
    <source>
        <dbReference type="SAM" id="MobiDB-lite"/>
    </source>
</evidence>
<evidence type="ECO:0000313" key="3">
    <source>
        <dbReference type="Proteomes" id="UP000460272"/>
    </source>
</evidence>
<reference evidence="2 3" key="1">
    <citation type="submission" date="2018-11" db="EMBL/GenBank/DDBJ databases">
        <title>Trebonia kvetii gen.nov., sp.nov., a novel acidophilic actinobacterium, and proposal of the new actinobacterial family Treboniaceae fam. nov.</title>
        <authorList>
            <person name="Rapoport D."/>
            <person name="Sagova-Mareckova M."/>
            <person name="Sedlacek I."/>
            <person name="Provaznik J."/>
            <person name="Kralova S."/>
            <person name="Pavlinic D."/>
            <person name="Benes V."/>
            <person name="Kopecky J."/>
        </authorList>
    </citation>
    <scope>NUCLEOTIDE SEQUENCE [LARGE SCALE GENOMIC DNA]</scope>
    <source>
        <strain evidence="2 3">15Tr583</strain>
    </source>
</reference>
<dbReference type="RefSeq" id="WP_145862183.1">
    <property type="nucleotide sequence ID" value="NZ_RPFW01000012.1"/>
</dbReference>
<feature type="compositionally biased region" description="Pro residues" evidence="1">
    <location>
        <begin position="466"/>
        <end position="476"/>
    </location>
</feature>
<dbReference type="AlphaFoldDB" id="A0A6P2BMI3"/>
<sequence>MAALPVAASAATASPAAVPVMSQVSRVNLHAQFERASGHVTAGPEAGIVPGIGDHIPARATTRLTGKVSSPAAACAEPDCNLPYHGGPVQHSPKVYVVFWGPSWQTDTGEEAAAAYLLSFYRGLGTGSDTWSTITSQYGDGSGKPAFSGAVLAGSAIDTSTPPADVTPDDLAAEAVAADGTVDTANSQVVVASQSGTCFSDGFAGSSCQPVPAMYCAWHSAATYSGGELSFTNLPYLLDAPNCGENWINAGTAGTYDGFGTVSGHEYAESITDPQPYSGWIDTADTVSGGEIGDKCAWGGQNSWGGNEPRGDITLSTGSFAVQSLWDNASGACQMSTGTPPPPPPPPPAATTVTTSLAGGARTGTAITVPSGTAVQDSATLAGANAAAATGTVTYTVYSDAACSTVAVARAAQAIGTPGTLPPSDAVTLTAAGTYYWKASYSGDAKNAASASTCGPTGEVQTVTAAPPPPPPPAPGPSVDKIVSALGKTSVSTSISTKAKSDLLVAYVAGKGPQRKAQLAVVSTRGLKWTLLARTDAGRGDAEVWYARVTGTVSRLKISATAKYRGWPVEITVVAYKNASGVGRHATVHSSRGAPAGSLRTSRAGSWVFAVGDDWVKTTPRTPGAGQVLVHQTGDRSGDTYWVQATRTATQTAGTKVTINDIEPGTDPYNLALIEIL</sequence>
<name>A0A6P2BMI3_9ACTN</name>